<dbReference type="InterPro" id="IPR020314">
    <property type="entry name" value="Uncharacterised_YpzA"/>
</dbReference>
<organism evidence="1 2">
    <name type="scientific">Bacillus sonorensis</name>
    <dbReference type="NCBI Taxonomy" id="119858"/>
    <lineage>
        <taxon>Bacteria</taxon>
        <taxon>Bacillati</taxon>
        <taxon>Bacillota</taxon>
        <taxon>Bacilli</taxon>
        <taxon>Bacillales</taxon>
        <taxon>Bacillaceae</taxon>
        <taxon>Bacillus</taxon>
    </lineage>
</organism>
<evidence type="ECO:0008006" key="3">
    <source>
        <dbReference type="Google" id="ProtNLM"/>
    </source>
</evidence>
<sequence length="89" mass="10246">MMTSEHHDAVDTGFNQRRQLELAVETAQKTTGMATRQKSSTLLESAYKSIEDARRLSQADELSALDEEFLHQQLERLNECQHQLDEAQR</sequence>
<accession>A0ABM6LHH3</accession>
<proteinExistence type="predicted"/>
<keyword evidence="2" id="KW-1185">Reference proteome</keyword>
<evidence type="ECO:0000313" key="2">
    <source>
        <dbReference type="Proteomes" id="UP000196877"/>
    </source>
</evidence>
<dbReference type="EMBL" id="CP021920">
    <property type="protein sequence ID" value="ASB88780.1"/>
    <property type="molecule type" value="Genomic_DNA"/>
</dbReference>
<evidence type="ECO:0000313" key="1">
    <source>
        <dbReference type="EMBL" id="ASB88780.1"/>
    </source>
</evidence>
<name>A0ABM6LHH3_9BACI</name>
<gene>
    <name evidence="1" type="ORF">S101395_02272</name>
</gene>
<reference evidence="1 2" key="1">
    <citation type="submission" date="2017-06" db="EMBL/GenBank/DDBJ databases">
        <title>Genome sequence of Bacillus sonorensis strain SRCM101395.</title>
        <authorList>
            <person name="Cho S.H."/>
        </authorList>
    </citation>
    <scope>NUCLEOTIDE SEQUENCE [LARGE SCALE GENOMIC DNA]</scope>
    <source>
        <strain evidence="1 2">SRCM101395</strain>
    </source>
</reference>
<dbReference type="Proteomes" id="UP000196877">
    <property type="component" value="Chromosome"/>
</dbReference>
<dbReference type="Pfam" id="PF10819">
    <property type="entry name" value="DUF2564"/>
    <property type="match status" value="1"/>
</dbReference>
<protein>
    <recommendedName>
        <fullName evidence="3">DUF2564 domain-containing protein</fullName>
    </recommendedName>
</protein>